<organism evidence="2 3">
    <name type="scientific">Puccinia coronata f. sp. avenae</name>
    <dbReference type="NCBI Taxonomy" id="200324"/>
    <lineage>
        <taxon>Eukaryota</taxon>
        <taxon>Fungi</taxon>
        <taxon>Dikarya</taxon>
        <taxon>Basidiomycota</taxon>
        <taxon>Pucciniomycotina</taxon>
        <taxon>Pucciniomycetes</taxon>
        <taxon>Pucciniales</taxon>
        <taxon>Pucciniaceae</taxon>
        <taxon>Puccinia</taxon>
    </lineage>
</organism>
<accession>A0A2N5UHU4</accession>
<evidence type="ECO:0000313" key="3">
    <source>
        <dbReference type="Proteomes" id="UP000235388"/>
    </source>
</evidence>
<evidence type="ECO:0000313" key="2">
    <source>
        <dbReference type="EMBL" id="PLW37308.1"/>
    </source>
</evidence>
<evidence type="ECO:0000256" key="1">
    <source>
        <dbReference type="SAM" id="MobiDB-lite"/>
    </source>
</evidence>
<protein>
    <submittedName>
        <fullName evidence="2">Uncharacterized protein</fullName>
    </submittedName>
</protein>
<proteinExistence type="predicted"/>
<name>A0A2N5UHU4_9BASI</name>
<keyword evidence="3" id="KW-1185">Reference proteome</keyword>
<dbReference type="AlphaFoldDB" id="A0A2N5UHU4"/>
<reference evidence="2 3" key="1">
    <citation type="submission" date="2017-11" db="EMBL/GenBank/DDBJ databases">
        <title>De novo assembly and phasing of dikaryotic genomes from two isolates of Puccinia coronata f. sp. avenae, the causal agent of oat crown rust.</title>
        <authorList>
            <person name="Miller M.E."/>
            <person name="Zhang Y."/>
            <person name="Omidvar V."/>
            <person name="Sperschneider J."/>
            <person name="Schwessinger B."/>
            <person name="Raley C."/>
            <person name="Palmer J.M."/>
            <person name="Garnica D."/>
            <person name="Upadhyaya N."/>
            <person name="Rathjen J."/>
            <person name="Taylor J.M."/>
            <person name="Park R.F."/>
            <person name="Dodds P.N."/>
            <person name="Hirsch C.D."/>
            <person name="Kianian S.F."/>
            <person name="Figueroa M."/>
        </authorList>
    </citation>
    <scope>NUCLEOTIDE SEQUENCE [LARGE SCALE GENOMIC DNA]</scope>
    <source>
        <strain evidence="2">12NC29</strain>
    </source>
</reference>
<dbReference type="STRING" id="200324.A0A2N5UHU4"/>
<comment type="caution">
    <text evidence="2">The sequence shown here is derived from an EMBL/GenBank/DDBJ whole genome shotgun (WGS) entry which is preliminary data.</text>
</comment>
<feature type="region of interest" description="Disordered" evidence="1">
    <location>
        <begin position="81"/>
        <end position="102"/>
    </location>
</feature>
<dbReference type="EMBL" id="PGCJ01000224">
    <property type="protein sequence ID" value="PLW37308.1"/>
    <property type="molecule type" value="Genomic_DNA"/>
</dbReference>
<gene>
    <name evidence="2" type="ORF">PCANC_15439</name>
</gene>
<dbReference type="Proteomes" id="UP000235388">
    <property type="component" value="Unassembled WGS sequence"/>
</dbReference>
<sequence length="102" mass="10851">MAQGHNYCQHGGGLTLRPQDRLRHWGGTKEFVQGCHWGPPMMTPVAGAFGSPRETRGGAGAVWSGCNRIGFGSENTAQTQPFGGLGRVGLGQNLKFPAQTRT</sequence>